<evidence type="ECO:0000256" key="1">
    <source>
        <dbReference type="SAM" id="MobiDB-lite"/>
    </source>
</evidence>
<sequence length="209" mass="22182">MADIDMIPRSWRDAIRVRRAIRRTAIALAVVAIATAAGNAALRWRGAEFDRKAAALKAAATRALSDQARDATLLEAHERRMRQDALLRTLRRQGELAAFAQAIDTALPPDAWLTGIVLRRDLQEPDAAAGSGDKPPTPGQEPARNDAPPGSIVELSGEALNYEAVTAFLAQLGRAPGVATVQLRSSGAGTGAQAIGFHAVVALAWKDRP</sequence>
<gene>
    <name evidence="2" type="ORF">GJV26_23430</name>
</gene>
<reference evidence="2 3" key="1">
    <citation type="submission" date="2019-11" db="EMBL/GenBank/DDBJ databases">
        <title>Draft Genome Sequences of Six Type Strains of the Genus Massilia.</title>
        <authorList>
            <person name="Miess H."/>
            <person name="Frediansyah A."/>
            <person name="Goeker M."/>
            <person name="Gross H."/>
        </authorList>
    </citation>
    <scope>NUCLEOTIDE SEQUENCE [LARGE SCALE GENOMIC DNA]</scope>
    <source>
        <strain evidence="2 3">DSM 17513</strain>
    </source>
</reference>
<evidence type="ECO:0008006" key="4">
    <source>
        <dbReference type="Google" id="ProtNLM"/>
    </source>
</evidence>
<dbReference type="Pfam" id="PF05137">
    <property type="entry name" value="PilN"/>
    <property type="match status" value="1"/>
</dbReference>
<dbReference type="AlphaFoldDB" id="A0A6I3XLS2"/>
<dbReference type="RefSeq" id="WP_155711081.1">
    <property type="nucleotide sequence ID" value="NZ_BMWU01000004.1"/>
</dbReference>
<feature type="region of interest" description="Disordered" evidence="1">
    <location>
        <begin position="126"/>
        <end position="150"/>
    </location>
</feature>
<organism evidence="2 3">
    <name type="scientific">Pseudoduganella dura</name>
    <dbReference type="NCBI Taxonomy" id="321982"/>
    <lineage>
        <taxon>Bacteria</taxon>
        <taxon>Pseudomonadati</taxon>
        <taxon>Pseudomonadota</taxon>
        <taxon>Betaproteobacteria</taxon>
        <taxon>Burkholderiales</taxon>
        <taxon>Oxalobacteraceae</taxon>
        <taxon>Telluria group</taxon>
        <taxon>Pseudoduganella</taxon>
    </lineage>
</organism>
<keyword evidence="3" id="KW-1185">Reference proteome</keyword>
<dbReference type="InterPro" id="IPR007813">
    <property type="entry name" value="PilN"/>
</dbReference>
<dbReference type="OrthoDB" id="8756588at2"/>
<accession>A0A6I3XLS2</accession>
<proteinExistence type="predicted"/>
<name>A0A6I3XLS2_9BURK</name>
<comment type="caution">
    <text evidence="2">The sequence shown here is derived from an EMBL/GenBank/DDBJ whole genome shotgun (WGS) entry which is preliminary data.</text>
</comment>
<evidence type="ECO:0000313" key="3">
    <source>
        <dbReference type="Proteomes" id="UP000431684"/>
    </source>
</evidence>
<dbReference type="Proteomes" id="UP000431684">
    <property type="component" value="Unassembled WGS sequence"/>
</dbReference>
<evidence type="ECO:0000313" key="2">
    <source>
        <dbReference type="EMBL" id="MUI15383.1"/>
    </source>
</evidence>
<dbReference type="EMBL" id="WNWM01000002">
    <property type="protein sequence ID" value="MUI15383.1"/>
    <property type="molecule type" value="Genomic_DNA"/>
</dbReference>
<protein>
    <recommendedName>
        <fullName evidence="4">Fimbrial assembly protein</fullName>
    </recommendedName>
</protein>